<evidence type="ECO:0000256" key="1">
    <source>
        <dbReference type="SAM" id="MobiDB-lite"/>
    </source>
</evidence>
<proteinExistence type="predicted"/>
<dbReference type="Ensembl" id="ENSMFAT00000098064.1">
    <property type="protein sequence ID" value="ENSMFAP00000053487.1"/>
    <property type="gene ID" value="ENSMFAG00000054000.1"/>
</dbReference>
<evidence type="ECO:0000313" key="4">
    <source>
        <dbReference type="Proteomes" id="UP000233100"/>
    </source>
</evidence>
<dbReference type="PRINTS" id="PR02045">
    <property type="entry name" value="F138DOMAIN"/>
</dbReference>
<name>A0A7N9CKT3_MACFA</name>
<dbReference type="Proteomes" id="UP000233100">
    <property type="component" value="Chromosome 20"/>
</dbReference>
<evidence type="ECO:0000256" key="2">
    <source>
        <dbReference type="SAM" id="SignalP"/>
    </source>
</evidence>
<reference evidence="3" key="3">
    <citation type="submission" date="2025-09" db="UniProtKB">
        <authorList>
            <consortium name="Ensembl"/>
        </authorList>
    </citation>
    <scope>IDENTIFICATION</scope>
</reference>
<sequence>MQLFFLFLVEMGFHHVGQAGLKLLTSSDPPASASQSAGTTGVSHCTQPQPVPLTSASETTSAEVLRIPLTQAPGIRKTTFHEVHLEDGPFPGAPRCCWRTLDHPSGPSSEVTSSEKSSQLREAED</sequence>
<feature type="compositionally biased region" description="Polar residues" evidence="1">
    <location>
        <begin position="38"/>
        <end position="60"/>
    </location>
</feature>
<feature type="compositionally biased region" description="Low complexity" evidence="1">
    <location>
        <begin position="104"/>
        <end position="117"/>
    </location>
</feature>
<dbReference type="GeneTree" id="ENSGT00940000166143"/>
<organism evidence="3 4">
    <name type="scientific">Macaca fascicularis</name>
    <name type="common">Crab-eating macaque</name>
    <name type="synonym">Cynomolgus monkey</name>
    <dbReference type="NCBI Taxonomy" id="9541"/>
    <lineage>
        <taxon>Eukaryota</taxon>
        <taxon>Metazoa</taxon>
        <taxon>Chordata</taxon>
        <taxon>Craniata</taxon>
        <taxon>Vertebrata</taxon>
        <taxon>Euteleostomi</taxon>
        <taxon>Mammalia</taxon>
        <taxon>Eutheria</taxon>
        <taxon>Euarchontoglires</taxon>
        <taxon>Primates</taxon>
        <taxon>Haplorrhini</taxon>
        <taxon>Catarrhini</taxon>
        <taxon>Cercopithecidae</taxon>
        <taxon>Cercopithecinae</taxon>
        <taxon>Macaca</taxon>
    </lineage>
</organism>
<evidence type="ECO:0000313" key="3">
    <source>
        <dbReference type="Ensembl" id="ENSMFAP00000053487.1"/>
    </source>
</evidence>
<feature type="region of interest" description="Disordered" evidence="1">
    <location>
        <begin position="27"/>
        <end position="60"/>
    </location>
</feature>
<accession>A0A7N9CKT3</accession>
<keyword evidence="4" id="KW-1185">Reference proteome</keyword>
<feature type="signal peptide" evidence="2">
    <location>
        <begin position="1"/>
        <end position="19"/>
    </location>
</feature>
<reference evidence="3 4" key="1">
    <citation type="submission" date="2013-03" db="EMBL/GenBank/DDBJ databases">
        <authorList>
            <person name="Warren W."/>
            <person name="Wilson R.K."/>
        </authorList>
    </citation>
    <scope>NUCLEOTIDE SEQUENCE</scope>
</reference>
<feature type="chain" id="PRO_5031024234" evidence="2">
    <location>
        <begin position="20"/>
        <end position="125"/>
    </location>
</feature>
<reference evidence="3" key="2">
    <citation type="submission" date="2025-08" db="UniProtKB">
        <authorList>
            <consortium name="Ensembl"/>
        </authorList>
    </citation>
    <scope>IDENTIFICATION</scope>
</reference>
<dbReference type="PANTHER" id="PTHR12138:SF162">
    <property type="entry name" value="CHROMOSOME UNDETERMINED SCAFFOLD_275, WHOLE GENOME SHOTGUN SEQUENCE"/>
    <property type="match status" value="1"/>
</dbReference>
<feature type="region of interest" description="Disordered" evidence="1">
    <location>
        <begin position="86"/>
        <end position="125"/>
    </location>
</feature>
<dbReference type="PANTHER" id="PTHR12138">
    <property type="entry name" value="PRIMATE-EXPANDED PROTEIN FAMILY"/>
    <property type="match status" value="1"/>
</dbReference>
<dbReference type="AlphaFoldDB" id="A0A7N9CKT3"/>
<feature type="compositionally biased region" description="Low complexity" evidence="1">
    <location>
        <begin position="27"/>
        <end position="37"/>
    </location>
</feature>
<keyword evidence="2" id="KW-0732">Signal</keyword>
<protein>
    <submittedName>
        <fullName evidence="3">Uncharacterized protein</fullName>
    </submittedName>
</protein>